<dbReference type="RefSeq" id="WP_072850242.1">
    <property type="nucleotide sequence ID" value="NZ_FQVI01000005.1"/>
</dbReference>
<name>A0A1M4VWX7_9CLOT</name>
<dbReference type="EMBL" id="FQVI01000005">
    <property type="protein sequence ID" value="SHE73511.1"/>
    <property type="molecule type" value="Genomic_DNA"/>
</dbReference>
<organism evidence="1 2">
    <name type="scientific">Lactonifactor longoviformis DSM 17459</name>
    <dbReference type="NCBI Taxonomy" id="1122155"/>
    <lineage>
        <taxon>Bacteria</taxon>
        <taxon>Bacillati</taxon>
        <taxon>Bacillota</taxon>
        <taxon>Clostridia</taxon>
        <taxon>Eubacteriales</taxon>
        <taxon>Clostridiaceae</taxon>
        <taxon>Lactonifactor</taxon>
    </lineage>
</organism>
<sequence>MAMLYVNGEQIKTPSTLEWGLQDILGGDSGRTQDAVMHNNRISQKRKLSLSWNNPTKEEASAILKSFNSEYVEIKYPDAMSGAEETRTFYVGDRSAPMKTWTVNQRRYSSISFELNER</sequence>
<dbReference type="AlphaFoldDB" id="A0A1M4VWX7"/>
<accession>A0A1M4VWX7</accession>
<dbReference type="Proteomes" id="UP000184245">
    <property type="component" value="Unassembled WGS sequence"/>
</dbReference>
<protein>
    <recommendedName>
        <fullName evidence="3">Phage tail tube protein</fullName>
    </recommendedName>
</protein>
<reference evidence="1 2" key="1">
    <citation type="submission" date="2016-11" db="EMBL/GenBank/DDBJ databases">
        <authorList>
            <person name="Jaros S."/>
            <person name="Januszkiewicz K."/>
            <person name="Wedrychowicz H."/>
        </authorList>
    </citation>
    <scope>NUCLEOTIDE SEQUENCE [LARGE SCALE GENOMIC DNA]</scope>
    <source>
        <strain evidence="1 2">DSM 17459</strain>
    </source>
</reference>
<gene>
    <name evidence="1" type="ORF">SAMN02745158_01374</name>
</gene>
<evidence type="ECO:0000313" key="1">
    <source>
        <dbReference type="EMBL" id="SHE73511.1"/>
    </source>
</evidence>
<evidence type="ECO:0008006" key="3">
    <source>
        <dbReference type="Google" id="ProtNLM"/>
    </source>
</evidence>
<dbReference type="InterPro" id="IPR046557">
    <property type="entry name" value="DUF6711"/>
</dbReference>
<proteinExistence type="predicted"/>
<dbReference type="STRING" id="1122155.SAMN02745158_01374"/>
<dbReference type="Pfam" id="PF20458">
    <property type="entry name" value="DUF6711"/>
    <property type="match status" value="1"/>
</dbReference>
<dbReference type="OrthoDB" id="1767129at2"/>
<keyword evidence="2" id="KW-1185">Reference proteome</keyword>
<evidence type="ECO:0000313" key="2">
    <source>
        <dbReference type="Proteomes" id="UP000184245"/>
    </source>
</evidence>